<dbReference type="SUPFAM" id="SSF69065">
    <property type="entry name" value="RNase III domain-like"/>
    <property type="match status" value="2"/>
</dbReference>
<sequence length="1551" mass="176238">MPIDMLLASDDIPPEGPYAVGDLDEDQDSDPEDSRSETKQLEVNEPPKPRKISERRRADNLNFDLWIEENQHELSKGTGKIVLDNDKSISTLVRDFENKRIIASPRDYQLELFELAKTQNTIAVLDTGSGKTLIAALLLRWTIQNELEDRSRGLPKRTAFFLVDKVALVFQQHAVLTCNLDYPVEKFCGEMVDEVSSVDFWKSVFDNNMAIVCTSEILYQCLHHSYISMDQINLLIFDEAHHTKKNHPYARIIKDFYMDTQRDRRPRILGMTASPVDAHVDPKIAAAELEGLLHSQIATVSDPTALQNSTSKPKKEAIIEYDVIRKSGATQLDKALKDLVGGHKHFNKAFAFTEAAYSELGPWCVDRYWQLFFQQDDIAKLEVKAERTVIRHMAFSQAMGLDKNSVRDAHALVHNHEFQKPSLDLALLSPKVVALYNLLKQQFSGEDSNRRCIVFVKQRNTASMLRDLLQQPDMKIPGLEAGVLTGNGRNDSSWDSSKTSYRDQVLTIIKFKKGELNCIFATSVAEEGLDIPDCNVIIRFDLYDTLIQYIQSRGRARQQDSIYYHMTERGNFSHKSRVHQLKHNEDALRRFCEALPENRKLTGNNYNMDYFLRKEKGQKQYTVPETGAKLNYKQSLICLANFTSSLPHPPESTLTPTYVLTTVPGGFQCEVQLPSSSPVQGAIGSVHGSKAVAKCSAAFETCLLLFQGKYLDSHLRPVFTKQLPAMRNARLAISSKKKEEYGMRLKPEIWSALGGPTELSVMALVLENPEALGRPSSPLLLLTRVPMPKAASFPLYYGAGRKSNVHCHPVPGHFRPTKEQVDGLVAFTLTVFRDVFSKQYKGAPEQFPYFLAPSAHKEHTFAFASADPTSVVDWDIVKFVRENDCIRYGPDEFNQVDSFFTNKYVRDPYDGSRKFFLRGRRRDLKPTDPVPEGVVPPNHRAWRTTCKEHDILNYSNSMWSKARSKVLYKEDQPVVEAEVLPIRRNLLDDDVGDAADMTPKKCFIVLEPLKISSLPVDFVAMVYNFPAIAHRIDSNLVALDACKVLGLDIRPDLALEAFTKDSDNTDEHDVEQVNFQRGMGNNYERLEFLGDAFLKMATTIAIFTLIPEKAEFEYHVERMLLICNKNLFNNALDVKLEEYIRSMAFNRRTWYPEGLELVAGKFRDNIRRKHVLADKSIADVCEAIIGAAYLTCQEKDPQDFDLAIQAVTKMVKSKNHRMKTWSDYYAAYTPPSWQIAPTTIPQEDMAEKFHTRLGYKFTHPRLLRSAFQHSTYPSVWEKLPSYERLEFLGDALLDMVCIDYLFHRFPGADPQWLTEHKMAMVSNQFLGCLGVFLVFHKNINMLSSAVQSDMTTYVAEIETALSDARAKAVSEGKTENDWSRDFWVHCSRPPKSLPDVVEAYVGAMFVDSQYDFSVVRELFDKYIRPFFEDMALYDTFANKHPVTFLTSLMQNKFHCTEYRLLVREIVVEDNLECGILGEKQVVCAVRVHGQTLAHAVSQSSRYAKIGAAKKALKILEEMEVTDFRKGYGCACTCLLGDIEGDMKGQVDGGVI</sequence>
<dbReference type="GO" id="GO:0030422">
    <property type="term" value="P:siRNA processing"/>
    <property type="evidence" value="ECO:0007669"/>
    <property type="project" value="TreeGrafter"/>
</dbReference>
<comment type="cofactor">
    <cofactor evidence="1">
        <name>Mn(2+)</name>
        <dbReference type="ChEBI" id="CHEBI:29035"/>
    </cofactor>
</comment>
<evidence type="ECO:0000256" key="11">
    <source>
        <dbReference type="ARBA" id="ARBA00022840"/>
    </source>
</evidence>
<dbReference type="PROSITE" id="PS50137">
    <property type="entry name" value="DS_RBD"/>
    <property type="match status" value="1"/>
</dbReference>
<dbReference type="PANTHER" id="PTHR14950">
    <property type="entry name" value="DICER-RELATED"/>
    <property type="match status" value="1"/>
</dbReference>
<evidence type="ECO:0000256" key="3">
    <source>
        <dbReference type="ARBA" id="ARBA00020797"/>
    </source>
</evidence>
<organism evidence="25 26">
    <name type="scientific">Podospora australis</name>
    <dbReference type="NCBI Taxonomy" id="1536484"/>
    <lineage>
        <taxon>Eukaryota</taxon>
        <taxon>Fungi</taxon>
        <taxon>Dikarya</taxon>
        <taxon>Ascomycota</taxon>
        <taxon>Pezizomycotina</taxon>
        <taxon>Sordariomycetes</taxon>
        <taxon>Sordariomycetidae</taxon>
        <taxon>Sordariales</taxon>
        <taxon>Podosporaceae</taxon>
        <taxon>Podospora</taxon>
    </lineage>
</organism>
<dbReference type="EMBL" id="MU864350">
    <property type="protein sequence ID" value="KAK4193832.1"/>
    <property type="molecule type" value="Genomic_DNA"/>
</dbReference>
<evidence type="ECO:0000256" key="4">
    <source>
        <dbReference type="ARBA" id="ARBA00022721"/>
    </source>
</evidence>
<comment type="similarity">
    <text evidence="16 17">Belongs to the helicase family. Dicer subfamily.</text>
</comment>
<dbReference type="InterPro" id="IPR003100">
    <property type="entry name" value="PAZ_dom"/>
</dbReference>
<evidence type="ECO:0000256" key="16">
    <source>
        <dbReference type="ARBA" id="ARBA00035116"/>
    </source>
</evidence>
<dbReference type="InterPro" id="IPR014001">
    <property type="entry name" value="Helicase_ATP-bd"/>
</dbReference>
<evidence type="ECO:0000256" key="1">
    <source>
        <dbReference type="ARBA" id="ARBA00001936"/>
    </source>
</evidence>
<dbReference type="PROSITE" id="PS51192">
    <property type="entry name" value="HELICASE_ATP_BIND_1"/>
    <property type="match status" value="1"/>
</dbReference>
<keyword evidence="14" id="KW-0051">Antiviral defense</keyword>
<dbReference type="InterPro" id="IPR001650">
    <property type="entry name" value="Helicase_C-like"/>
</dbReference>
<evidence type="ECO:0000256" key="5">
    <source>
        <dbReference type="ARBA" id="ARBA00022723"/>
    </source>
</evidence>
<feature type="compositionally biased region" description="Acidic residues" evidence="18">
    <location>
        <begin position="22"/>
        <end position="31"/>
    </location>
</feature>
<dbReference type="CDD" id="cd18034">
    <property type="entry name" value="DEXHc_dicer"/>
    <property type="match status" value="1"/>
</dbReference>
<dbReference type="GO" id="GO:0005634">
    <property type="term" value="C:nucleus"/>
    <property type="evidence" value="ECO:0007669"/>
    <property type="project" value="TreeGrafter"/>
</dbReference>
<keyword evidence="7" id="KW-0547">Nucleotide-binding</keyword>
<keyword evidence="12" id="KW-0460">Magnesium</keyword>
<comment type="cofactor">
    <cofactor evidence="2">
        <name>Mg(2+)</name>
        <dbReference type="ChEBI" id="CHEBI:18420"/>
    </cofactor>
</comment>
<evidence type="ECO:0000256" key="17">
    <source>
        <dbReference type="PROSITE-ProRule" id="PRU00657"/>
    </source>
</evidence>
<evidence type="ECO:0000256" key="18">
    <source>
        <dbReference type="SAM" id="MobiDB-lite"/>
    </source>
</evidence>
<dbReference type="PROSITE" id="PS00517">
    <property type="entry name" value="RNASE_3_1"/>
    <property type="match status" value="2"/>
</dbReference>
<dbReference type="Gene3D" id="3.40.50.300">
    <property type="entry name" value="P-loop containing nucleotide triphosphate hydrolases"/>
    <property type="match status" value="2"/>
</dbReference>
<dbReference type="PROSITE" id="PS50821">
    <property type="entry name" value="PAZ"/>
    <property type="match status" value="1"/>
</dbReference>
<dbReference type="FunFam" id="1.10.1520.10:FF:000015">
    <property type="entry name" value="Dicer-like protein 1"/>
    <property type="match status" value="1"/>
</dbReference>
<dbReference type="Pfam" id="PF03368">
    <property type="entry name" value="Dicer_dimer"/>
    <property type="match status" value="1"/>
</dbReference>
<protein>
    <recommendedName>
        <fullName evidence="3">Dicer-like protein 1</fullName>
    </recommendedName>
</protein>
<feature type="domain" description="Dicer dsRNA-binding fold" evidence="24">
    <location>
        <begin position="635"/>
        <end position="725"/>
    </location>
</feature>
<evidence type="ECO:0000259" key="23">
    <source>
        <dbReference type="PROSITE" id="PS51194"/>
    </source>
</evidence>
<dbReference type="GO" id="GO:0050688">
    <property type="term" value="P:regulation of defense response to virus"/>
    <property type="evidence" value="ECO:0007669"/>
    <property type="project" value="UniProtKB-KW"/>
</dbReference>
<dbReference type="SUPFAM" id="SSF54768">
    <property type="entry name" value="dsRNA-binding domain-like"/>
    <property type="match status" value="1"/>
</dbReference>
<dbReference type="GO" id="GO:0004386">
    <property type="term" value="F:helicase activity"/>
    <property type="evidence" value="ECO:0007669"/>
    <property type="project" value="UniProtKB-KW"/>
</dbReference>
<comment type="caution">
    <text evidence="25">The sequence shown here is derived from an EMBL/GenBank/DDBJ whole genome shotgun (WGS) entry which is preliminary data.</text>
</comment>
<feature type="region of interest" description="Disordered" evidence="18">
    <location>
        <begin position="1"/>
        <end position="55"/>
    </location>
</feature>
<dbReference type="GO" id="GO:0005524">
    <property type="term" value="F:ATP binding"/>
    <property type="evidence" value="ECO:0007669"/>
    <property type="project" value="UniProtKB-KW"/>
</dbReference>
<dbReference type="Pfam" id="PF24995">
    <property type="entry name" value="DSRM_2"/>
    <property type="match status" value="1"/>
</dbReference>
<dbReference type="InterPro" id="IPR014720">
    <property type="entry name" value="dsRBD_dom"/>
</dbReference>
<dbReference type="PANTHER" id="PTHR14950:SF62">
    <property type="entry name" value="DICER-LIKE PROTEIN 1"/>
    <property type="match status" value="1"/>
</dbReference>
<evidence type="ECO:0000256" key="14">
    <source>
        <dbReference type="ARBA" id="ARBA00023118"/>
    </source>
</evidence>
<feature type="domain" description="PAZ" evidence="21">
    <location>
        <begin position="875"/>
        <end position="1013"/>
    </location>
</feature>
<dbReference type="GO" id="GO:0005737">
    <property type="term" value="C:cytoplasm"/>
    <property type="evidence" value="ECO:0007669"/>
    <property type="project" value="TreeGrafter"/>
</dbReference>
<dbReference type="PROSITE" id="PS51194">
    <property type="entry name" value="HELICASE_CTER"/>
    <property type="match status" value="1"/>
</dbReference>
<keyword evidence="4" id="KW-0930">Antiviral protein</keyword>
<dbReference type="CDD" id="cd00593">
    <property type="entry name" value="RIBOc"/>
    <property type="match status" value="2"/>
</dbReference>
<dbReference type="Proteomes" id="UP001302126">
    <property type="component" value="Unassembled WGS sequence"/>
</dbReference>
<evidence type="ECO:0000313" key="25">
    <source>
        <dbReference type="EMBL" id="KAK4193832.1"/>
    </source>
</evidence>
<evidence type="ECO:0000256" key="9">
    <source>
        <dbReference type="ARBA" id="ARBA00022806"/>
    </source>
</evidence>
<dbReference type="PROSITE" id="PS51327">
    <property type="entry name" value="DICER_DSRBF"/>
    <property type="match status" value="1"/>
</dbReference>
<evidence type="ECO:0000313" key="26">
    <source>
        <dbReference type="Proteomes" id="UP001302126"/>
    </source>
</evidence>
<evidence type="ECO:0000256" key="13">
    <source>
        <dbReference type="ARBA" id="ARBA00022884"/>
    </source>
</evidence>
<dbReference type="PROSITE" id="PS50142">
    <property type="entry name" value="RNASE_3_2"/>
    <property type="match status" value="2"/>
</dbReference>
<evidence type="ECO:0000256" key="12">
    <source>
        <dbReference type="ARBA" id="ARBA00022842"/>
    </source>
</evidence>
<dbReference type="SMART" id="SM00490">
    <property type="entry name" value="HELICc"/>
    <property type="match status" value="1"/>
</dbReference>
<keyword evidence="15" id="KW-0464">Manganese</keyword>
<evidence type="ECO:0000256" key="6">
    <source>
        <dbReference type="ARBA" id="ARBA00022737"/>
    </source>
</evidence>
<dbReference type="GO" id="GO:0003677">
    <property type="term" value="F:DNA binding"/>
    <property type="evidence" value="ECO:0007669"/>
    <property type="project" value="InterPro"/>
</dbReference>
<keyword evidence="10" id="KW-0862">Zinc</keyword>
<evidence type="ECO:0000259" key="20">
    <source>
        <dbReference type="PROSITE" id="PS50142"/>
    </source>
</evidence>
<name>A0AAN6X841_9PEZI</name>
<feature type="domain" description="DRBM" evidence="19">
    <location>
        <begin position="1440"/>
        <end position="1517"/>
    </location>
</feature>
<dbReference type="InterPro" id="IPR000999">
    <property type="entry name" value="RNase_III_dom"/>
</dbReference>
<gene>
    <name evidence="25" type="ORF">QBC35DRAFT_458097</name>
</gene>
<feature type="compositionally biased region" description="Basic and acidic residues" evidence="18">
    <location>
        <begin position="32"/>
        <end position="55"/>
    </location>
</feature>
<dbReference type="InterPro" id="IPR038248">
    <property type="entry name" value="Dicer_dimer_sf"/>
</dbReference>
<feature type="domain" description="Helicase C-terminal" evidence="23">
    <location>
        <begin position="431"/>
        <end position="603"/>
    </location>
</feature>
<reference evidence="25" key="1">
    <citation type="journal article" date="2023" name="Mol. Phylogenet. Evol.">
        <title>Genome-scale phylogeny and comparative genomics of the fungal order Sordariales.</title>
        <authorList>
            <person name="Hensen N."/>
            <person name="Bonometti L."/>
            <person name="Westerberg I."/>
            <person name="Brannstrom I.O."/>
            <person name="Guillou S."/>
            <person name="Cros-Aarteil S."/>
            <person name="Calhoun S."/>
            <person name="Haridas S."/>
            <person name="Kuo A."/>
            <person name="Mondo S."/>
            <person name="Pangilinan J."/>
            <person name="Riley R."/>
            <person name="LaButti K."/>
            <person name="Andreopoulos B."/>
            <person name="Lipzen A."/>
            <person name="Chen C."/>
            <person name="Yan M."/>
            <person name="Daum C."/>
            <person name="Ng V."/>
            <person name="Clum A."/>
            <person name="Steindorff A."/>
            <person name="Ohm R.A."/>
            <person name="Martin F."/>
            <person name="Silar P."/>
            <person name="Natvig D.O."/>
            <person name="Lalanne C."/>
            <person name="Gautier V."/>
            <person name="Ament-Velasquez S.L."/>
            <person name="Kruys A."/>
            <person name="Hutchinson M.I."/>
            <person name="Powell A.J."/>
            <person name="Barry K."/>
            <person name="Miller A.N."/>
            <person name="Grigoriev I.V."/>
            <person name="Debuchy R."/>
            <person name="Gladieux P."/>
            <person name="Hiltunen Thoren M."/>
            <person name="Johannesson H."/>
        </authorList>
    </citation>
    <scope>NUCLEOTIDE SEQUENCE</scope>
    <source>
        <strain evidence="25">PSN309</strain>
    </source>
</reference>
<evidence type="ECO:0000259" key="24">
    <source>
        <dbReference type="PROSITE" id="PS51327"/>
    </source>
</evidence>
<evidence type="ECO:0000256" key="10">
    <source>
        <dbReference type="ARBA" id="ARBA00022833"/>
    </source>
</evidence>
<dbReference type="Pfam" id="PF04851">
    <property type="entry name" value="ResIII"/>
    <property type="match status" value="1"/>
</dbReference>
<dbReference type="FunFam" id="3.30.160.380:FF:000004">
    <property type="entry name" value="Dicer-like protein 1"/>
    <property type="match status" value="1"/>
</dbReference>
<dbReference type="SMART" id="SM00487">
    <property type="entry name" value="DEXDc"/>
    <property type="match status" value="1"/>
</dbReference>
<dbReference type="InterPro" id="IPR005034">
    <property type="entry name" value="Dicer_dimerisation"/>
</dbReference>
<dbReference type="GO" id="GO:0046872">
    <property type="term" value="F:metal ion binding"/>
    <property type="evidence" value="ECO:0007669"/>
    <property type="project" value="UniProtKB-KW"/>
</dbReference>
<dbReference type="InterPro" id="IPR027417">
    <property type="entry name" value="P-loop_NTPase"/>
</dbReference>
<evidence type="ECO:0000259" key="22">
    <source>
        <dbReference type="PROSITE" id="PS51192"/>
    </source>
</evidence>
<evidence type="ECO:0000256" key="15">
    <source>
        <dbReference type="ARBA" id="ARBA00023211"/>
    </source>
</evidence>
<keyword evidence="26" id="KW-1185">Reference proteome</keyword>
<evidence type="ECO:0000259" key="19">
    <source>
        <dbReference type="PROSITE" id="PS50137"/>
    </source>
</evidence>
<feature type="domain" description="Helicase ATP-binding" evidence="22">
    <location>
        <begin position="112"/>
        <end position="293"/>
    </location>
</feature>
<keyword evidence="11" id="KW-0067">ATP-binding</keyword>
<feature type="domain" description="RNase III" evidence="20">
    <location>
        <begin position="1246"/>
        <end position="1409"/>
    </location>
</feature>
<accession>A0AAN6X841</accession>
<keyword evidence="13 17" id="KW-0694">RNA-binding</keyword>
<reference evidence="25" key="2">
    <citation type="submission" date="2023-05" db="EMBL/GenBank/DDBJ databases">
        <authorList>
            <consortium name="Lawrence Berkeley National Laboratory"/>
            <person name="Steindorff A."/>
            <person name="Hensen N."/>
            <person name="Bonometti L."/>
            <person name="Westerberg I."/>
            <person name="Brannstrom I.O."/>
            <person name="Guillou S."/>
            <person name="Cros-Aarteil S."/>
            <person name="Calhoun S."/>
            <person name="Haridas S."/>
            <person name="Kuo A."/>
            <person name="Mondo S."/>
            <person name="Pangilinan J."/>
            <person name="Riley R."/>
            <person name="Labutti K."/>
            <person name="Andreopoulos B."/>
            <person name="Lipzen A."/>
            <person name="Chen C."/>
            <person name="Yanf M."/>
            <person name="Daum C."/>
            <person name="Ng V."/>
            <person name="Clum A."/>
            <person name="Ohm R."/>
            <person name="Martin F."/>
            <person name="Silar P."/>
            <person name="Natvig D."/>
            <person name="Lalanne C."/>
            <person name="Gautier V."/>
            <person name="Ament-Velasquez S.L."/>
            <person name="Kruys A."/>
            <person name="Hutchinson M.I."/>
            <person name="Powell A.J."/>
            <person name="Barry K."/>
            <person name="Miller A.N."/>
            <person name="Grigoriev I.V."/>
            <person name="Debuchy R."/>
            <person name="Gladieux P."/>
            <person name="Thoren M.H."/>
            <person name="Johannesson H."/>
        </authorList>
    </citation>
    <scope>NUCLEOTIDE SEQUENCE</scope>
    <source>
        <strain evidence="25">PSN309</strain>
    </source>
</reference>
<dbReference type="GO" id="GO:0004525">
    <property type="term" value="F:ribonuclease III activity"/>
    <property type="evidence" value="ECO:0007669"/>
    <property type="project" value="InterPro"/>
</dbReference>
<dbReference type="Gene3D" id="1.10.1520.10">
    <property type="entry name" value="Ribonuclease III domain"/>
    <property type="match status" value="2"/>
</dbReference>
<dbReference type="Pfam" id="PF00271">
    <property type="entry name" value="Helicase_C"/>
    <property type="match status" value="1"/>
</dbReference>
<keyword evidence="8" id="KW-0378">Hydrolase</keyword>
<dbReference type="SMART" id="SM00535">
    <property type="entry name" value="RIBOc"/>
    <property type="match status" value="2"/>
</dbReference>
<keyword evidence="6" id="KW-0677">Repeat</keyword>
<dbReference type="FunFam" id="3.40.50.300:FF:000628">
    <property type="entry name" value="Endoribonuclease Dicer"/>
    <property type="match status" value="1"/>
</dbReference>
<dbReference type="InterPro" id="IPR036389">
    <property type="entry name" value="RNase_III_sf"/>
</dbReference>
<dbReference type="InterPro" id="IPR006935">
    <property type="entry name" value="Helicase/UvrB_N"/>
</dbReference>
<proteinExistence type="inferred from homology"/>
<dbReference type="SUPFAM" id="SSF52540">
    <property type="entry name" value="P-loop containing nucleoside triphosphate hydrolases"/>
    <property type="match status" value="1"/>
</dbReference>
<dbReference type="Gene3D" id="3.30.160.380">
    <property type="entry name" value="Dicer dimerisation domain"/>
    <property type="match status" value="1"/>
</dbReference>
<evidence type="ECO:0000259" key="21">
    <source>
        <dbReference type="PROSITE" id="PS50821"/>
    </source>
</evidence>
<evidence type="ECO:0000256" key="7">
    <source>
        <dbReference type="ARBA" id="ARBA00022741"/>
    </source>
</evidence>
<dbReference type="Pfam" id="PF00636">
    <property type="entry name" value="Ribonuclease_3"/>
    <property type="match status" value="2"/>
</dbReference>
<dbReference type="InterPro" id="IPR056755">
    <property type="entry name" value="DSRM_2"/>
</dbReference>
<dbReference type="GO" id="GO:0051607">
    <property type="term" value="P:defense response to virus"/>
    <property type="evidence" value="ECO:0007669"/>
    <property type="project" value="UniProtKB-KW"/>
</dbReference>
<evidence type="ECO:0000256" key="8">
    <source>
        <dbReference type="ARBA" id="ARBA00022801"/>
    </source>
</evidence>
<dbReference type="GO" id="GO:0003723">
    <property type="term" value="F:RNA binding"/>
    <property type="evidence" value="ECO:0007669"/>
    <property type="project" value="UniProtKB-UniRule"/>
</dbReference>
<feature type="domain" description="RNase III" evidence="20">
    <location>
        <begin position="1045"/>
        <end position="1193"/>
    </location>
</feature>
<keyword evidence="9" id="KW-0347">Helicase</keyword>
<keyword evidence="5" id="KW-0479">Metal-binding</keyword>
<evidence type="ECO:0000256" key="2">
    <source>
        <dbReference type="ARBA" id="ARBA00001946"/>
    </source>
</evidence>